<dbReference type="SUPFAM" id="SSF53383">
    <property type="entry name" value="PLP-dependent transferases"/>
    <property type="match status" value="1"/>
</dbReference>
<dbReference type="Gene3D" id="3.40.640.10">
    <property type="entry name" value="Type I PLP-dependent aspartate aminotransferase-like (Major domain)"/>
    <property type="match status" value="1"/>
</dbReference>
<dbReference type="EMBL" id="BART01026223">
    <property type="protein sequence ID" value="GAG94299.1"/>
    <property type="molecule type" value="Genomic_DNA"/>
</dbReference>
<dbReference type="InterPro" id="IPR049704">
    <property type="entry name" value="Aminotrans_3_PPA_site"/>
</dbReference>
<proteinExistence type="predicted"/>
<comment type="cofactor">
    <cofactor evidence="1">
        <name>pyridoxal 5'-phosphate</name>
        <dbReference type="ChEBI" id="CHEBI:597326"/>
    </cofactor>
</comment>
<name>X1BEB9_9ZZZZ</name>
<dbReference type="PANTHER" id="PTHR43713">
    <property type="entry name" value="GLUTAMATE-1-SEMIALDEHYDE 2,1-AMINOMUTASE"/>
    <property type="match status" value="1"/>
</dbReference>
<organism evidence="3">
    <name type="scientific">marine sediment metagenome</name>
    <dbReference type="NCBI Taxonomy" id="412755"/>
    <lineage>
        <taxon>unclassified sequences</taxon>
        <taxon>metagenomes</taxon>
        <taxon>ecological metagenomes</taxon>
    </lineage>
</organism>
<evidence type="ECO:0000256" key="1">
    <source>
        <dbReference type="ARBA" id="ARBA00001933"/>
    </source>
</evidence>
<dbReference type="Pfam" id="PF00202">
    <property type="entry name" value="Aminotran_3"/>
    <property type="match status" value="1"/>
</dbReference>
<dbReference type="InterPro" id="IPR015424">
    <property type="entry name" value="PyrdxlP-dep_Trfase"/>
</dbReference>
<dbReference type="Gene3D" id="3.90.1150.10">
    <property type="entry name" value="Aspartate Aminotransferase, domain 1"/>
    <property type="match status" value="1"/>
</dbReference>
<dbReference type="AlphaFoldDB" id="X1BEB9"/>
<dbReference type="InterPro" id="IPR015421">
    <property type="entry name" value="PyrdxlP-dep_Trfase_major"/>
</dbReference>
<dbReference type="PROSITE" id="PS00600">
    <property type="entry name" value="AA_TRANSFER_CLASS_3"/>
    <property type="match status" value="1"/>
</dbReference>
<dbReference type="InterPro" id="IPR015422">
    <property type="entry name" value="PyrdxlP-dep_Trfase_small"/>
</dbReference>
<reference evidence="3" key="1">
    <citation type="journal article" date="2014" name="Front. Microbiol.">
        <title>High frequency of phylogenetically diverse reductive dehalogenase-homologous genes in deep subseafloor sedimentary metagenomes.</title>
        <authorList>
            <person name="Kawai M."/>
            <person name="Futagami T."/>
            <person name="Toyoda A."/>
            <person name="Takaki Y."/>
            <person name="Nishi S."/>
            <person name="Hori S."/>
            <person name="Arai W."/>
            <person name="Tsubouchi T."/>
            <person name="Morono Y."/>
            <person name="Uchiyama I."/>
            <person name="Ito T."/>
            <person name="Fujiyama A."/>
            <person name="Inagaki F."/>
            <person name="Takami H."/>
        </authorList>
    </citation>
    <scope>NUCLEOTIDE SEQUENCE</scope>
    <source>
        <strain evidence="3">Expedition CK06-06</strain>
    </source>
</reference>
<keyword evidence="2" id="KW-0663">Pyridoxal phosphate</keyword>
<dbReference type="GO" id="GO:0008483">
    <property type="term" value="F:transaminase activity"/>
    <property type="evidence" value="ECO:0007669"/>
    <property type="project" value="InterPro"/>
</dbReference>
<evidence type="ECO:0008006" key="4">
    <source>
        <dbReference type="Google" id="ProtNLM"/>
    </source>
</evidence>
<dbReference type="InterPro" id="IPR005814">
    <property type="entry name" value="Aminotrans_3"/>
</dbReference>
<evidence type="ECO:0000313" key="3">
    <source>
        <dbReference type="EMBL" id="GAG94299.1"/>
    </source>
</evidence>
<accession>X1BEB9</accession>
<dbReference type="PANTHER" id="PTHR43713:SF3">
    <property type="entry name" value="GLUTAMATE-1-SEMIALDEHYDE 2,1-AMINOMUTASE 1, CHLOROPLASTIC-RELATED"/>
    <property type="match status" value="1"/>
</dbReference>
<evidence type="ECO:0000256" key="2">
    <source>
        <dbReference type="ARBA" id="ARBA00022898"/>
    </source>
</evidence>
<gene>
    <name evidence="3" type="ORF">S01H4_46842</name>
</gene>
<protein>
    <recommendedName>
        <fullName evidence="4">Glutamate-1-semialdehyde 2,1-aminomutase</fullName>
    </recommendedName>
</protein>
<comment type="caution">
    <text evidence="3">The sequence shown here is derived from an EMBL/GenBank/DDBJ whole genome shotgun (WGS) entry which is preliminary data.</text>
</comment>
<sequence>MACVLMEPVMCNTGLIPPSAGYLEAVKQLCHQHGALFVVDEVITGFRLGLTGAQGLLGIEGDISIYAKAIASGFPLAVLGTTTELLAGVGRGEVNHSGTYNTGVSSVAAGIATLRVLIDTDPYPEIDRLTRRLVDGLRKLGQSLDVELAVDHVGGGLCLTRFGRPEPVTSRADFAANSDGALLARFLERLQNHGVRPTSRGLWFVSAAHDDDVVDKTLAAAERALGEL</sequence>
<dbReference type="GO" id="GO:0030170">
    <property type="term" value="F:pyridoxal phosphate binding"/>
    <property type="evidence" value="ECO:0007669"/>
    <property type="project" value="InterPro"/>
</dbReference>